<dbReference type="NCBIfam" id="NF033542">
    <property type="entry name" value="transpos_IS110"/>
    <property type="match status" value="1"/>
</dbReference>
<dbReference type="RefSeq" id="WP_311547828.1">
    <property type="nucleotide sequence ID" value="NZ_JAVREK010000060.1"/>
</dbReference>
<comment type="caution">
    <text evidence="3">The sequence shown here is derived from an EMBL/GenBank/DDBJ whole genome shotgun (WGS) entry which is preliminary data.</text>
</comment>
<dbReference type="PANTHER" id="PTHR33055">
    <property type="entry name" value="TRANSPOSASE FOR INSERTION SEQUENCE ELEMENT IS1111A"/>
    <property type="match status" value="1"/>
</dbReference>
<gene>
    <name evidence="3" type="ORF">RM446_24615</name>
</gene>
<evidence type="ECO:0000259" key="1">
    <source>
        <dbReference type="Pfam" id="PF01548"/>
    </source>
</evidence>
<protein>
    <submittedName>
        <fullName evidence="3">IS110 family transposase</fullName>
    </submittedName>
</protein>
<feature type="domain" description="Transposase IS116/IS110/IS902 C-terminal" evidence="2">
    <location>
        <begin position="228"/>
        <end position="305"/>
    </location>
</feature>
<evidence type="ECO:0000313" key="3">
    <source>
        <dbReference type="EMBL" id="MDT0305316.1"/>
    </source>
</evidence>
<name>A0ABU2L181_9ACTN</name>
<accession>A0ABU2L181</accession>
<reference evidence="4" key="1">
    <citation type="submission" date="2023-07" db="EMBL/GenBank/DDBJ databases">
        <title>30 novel species of actinomycetes from the DSMZ collection.</title>
        <authorList>
            <person name="Nouioui I."/>
        </authorList>
    </citation>
    <scope>NUCLEOTIDE SEQUENCE [LARGE SCALE GENOMIC DNA]</scope>
    <source>
        <strain evidence="4">DSM 45055</strain>
    </source>
</reference>
<feature type="non-terminal residue" evidence="3">
    <location>
        <position position="1"/>
    </location>
</feature>
<dbReference type="InterPro" id="IPR002525">
    <property type="entry name" value="Transp_IS110-like_N"/>
</dbReference>
<keyword evidence="4" id="KW-1185">Reference proteome</keyword>
<dbReference type="Pfam" id="PF02371">
    <property type="entry name" value="Transposase_20"/>
    <property type="match status" value="1"/>
</dbReference>
<evidence type="ECO:0000259" key="2">
    <source>
        <dbReference type="Pfam" id="PF02371"/>
    </source>
</evidence>
<dbReference type="EMBL" id="JAVREK010000060">
    <property type="protein sequence ID" value="MDT0305316.1"/>
    <property type="molecule type" value="Genomic_DNA"/>
</dbReference>
<organism evidence="3 4">
    <name type="scientific">Streptomonospora wellingtoniae</name>
    <dbReference type="NCBI Taxonomy" id="3075544"/>
    <lineage>
        <taxon>Bacteria</taxon>
        <taxon>Bacillati</taxon>
        <taxon>Actinomycetota</taxon>
        <taxon>Actinomycetes</taxon>
        <taxon>Streptosporangiales</taxon>
        <taxon>Nocardiopsidaceae</taxon>
        <taxon>Streptomonospora</taxon>
    </lineage>
</organism>
<dbReference type="Proteomes" id="UP001183226">
    <property type="component" value="Unassembled WGS sequence"/>
</dbReference>
<dbReference type="Pfam" id="PF01548">
    <property type="entry name" value="DEDD_Tnp_IS110"/>
    <property type="match status" value="1"/>
</dbReference>
<evidence type="ECO:0000313" key="4">
    <source>
        <dbReference type="Proteomes" id="UP001183226"/>
    </source>
</evidence>
<dbReference type="InterPro" id="IPR003346">
    <property type="entry name" value="Transposase_20"/>
</dbReference>
<dbReference type="InterPro" id="IPR047650">
    <property type="entry name" value="Transpos_IS110"/>
</dbReference>
<sequence length="394" mass="42904">GGGRFASRTRTFSTVTAGLLELAAWLEAEQVQAVAMEATATYWKPVYYLLEGSFDARLVNPRDVRQVKGRKTDVKDAQWLAQLLQHDLVRSSFVPEAPVRDLRELTRGRAHLKADRTRAVNRLEKQVEETGLKITAVTSAVLGASTRAMLEALVAGERDPAVLADLAKGSLRAKRSELERALRVARFSEASAFMIGQSLSAIDMIDAQTRAYEERIAAAMRPFGRARELLVTIPGVSEHISAVILGAIGADVSAFPTAAHLASWAGVCPGNNRSAGREGSAATTHGDSYLRGALGMAAGHIARSSSPPCYLKSYYARVRKRRGARRAQVALQHKIIVAVWHMLAAGVAYAELGADYFDRRPRPARQRADHAKRLLEELSQEGYDVTRLLPSPAA</sequence>
<proteinExistence type="predicted"/>
<feature type="domain" description="Transposase IS110-like N-terminal" evidence="1">
    <location>
        <begin position="9"/>
        <end position="129"/>
    </location>
</feature>
<dbReference type="PANTHER" id="PTHR33055:SF15">
    <property type="entry name" value="TRANSPOSASE-RELATED"/>
    <property type="match status" value="1"/>
</dbReference>